<dbReference type="InterPro" id="IPR018060">
    <property type="entry name" value="HTH_AraC"/>
</dbReference>
<dbReference type="Pfam" id="PF12833">
    <property type="entry name" value="HTH_18"/>
    <property type="match status" value="1"/>
</dbReference>
<dbReference type="PANTHER" id="PTHR43280:SF28">
    <property type="entry name" value="HTH-TYPE TRANSCRIPTIONAL ACTIVATOR RHAS"/>
    <property type="match status" value="1"/>
</dbReference>
<evidence type="ECO:0000313" key="6">
    <source>
        <dbReference type="Proteomes" id="UP001600943"/>
    </source>
</evidence>
<dbReference type="SUPFAM" id="SSF51182">
    <property type="entry name" value="RmlC-like cupins"/>
    <property type="match status" value="1"/>
</dbReference>
<dbReference type="PRINTS" id="PR00032">
    <property type="entry name" value="HTHARAC"/>
</dbReference>
<dbReference type="SMART" id="SM00342">
    <property type="entry name" value="HTH_ARAC"/>
    <property type="match status" value="1"/>
</dbReference>
<keyword evidence="2" id="KW-0238">DNA-binding</keyword>
<accession>A0ABQ0B4Z5</accession>
<dbReference type="SUPFAM" id="SSF46689">
    <property type="entry name" value="Homeodomain-like"/>
    <property type="match status" value="2"/>
</dbReference>
<evidence type="ECO:0000256" key="1">
    <source>
        <dbReference type="ARBA" id="ARBA00023015"/>
    </source>
</evidence>
<reference evidence="5 6" key="1">
    <citation type="submission" date="2024-04" db="EMBL/GenBank/DDBJ databases">
        <title>Defined microbial consortia suppress multidrug-resistant proinflammatory Enterobacteriaceae via ecological control.</title>
        <authorList>
            <person name="Furuichi M."/>
            <person name="Kawaguchi T."/>
            <person name="Pust M."/>
            <person name="Yasuma K."/>
            <person name="Plichta D."/>
            <person name="Hasegawa N."/>
            <person name="Ohya T."/>
            <person name="Bhattarai S."/>
            <person name="Sasajima S."/>
            <person name="Aoto Y."/>
            <person name="Tuganbaev T."/>
            <person name="Yaginuma M."/>
            <person name="Ueda M."/>
            <person name="Okahashi N."/>
            <person name="Amafuji K."/>
            <person name="Kiridooshi Y."/>
            <person name="Sugita K."/>
            <person name="Strazar M."/>
            <person name="Skelly A."/>
            <person name="Suda W."/>
            <person name="Hattori M."/>
            <person name="Nakamoto N."/>
            <person name="Caballero S."/>
            <person name="Norman J."/>
            <person name="Olle B."/>
            <person name="Tanoue T."/>
            <person name="Arita M."/>
            <person name="Bucci V."/>
            <person name="Atarashi K."/>
            <person name="Xavier R."/>
            <person name="Honda K."/>
        </authorList>
    </citation>
    <scope>NUCLEOTIDE SEQUENCE [LARGE SCALE GENOMIC DNA]</scope>
    <source>
        <strain evidence="6">k04-0078-D8-1</strain>
    </source>
</reference>
<keyword evidence="6" id="KW-1185">Reference proteome</keyword>
<feature type="domain" description="HTH araC/xylS-type" evidence="4">
    <location>
        <begin position="189"/>
        <end position="287"/>
    </location>
</feature>
<proteinExistence type="predicted"/>
<dbReference type="Gene3D" id="1.10.10.60">
    <property type="entry name" value="Homeodomain-like"/>
    <property type="match status" value="1"/>
</dbReference>
<dbReference type="PROSITE" id="PS01124">
    <property type="entry name" value="HTH_ARAC_FAMILY_2"/>
    <property type="match status" value="1"/>
</dbReference>
<evidence type="ECO:0000256" key="2">
    <source>
        <dbReference type="ARBA" id="ARBA00023125"/>
    </source>
</evidence>
<evidence type="ECO:0000259" key="4">
    <source>
        <dbReference type="PROSITE" id="PS01124"/>
    </source>
</evidence>
<gene>
    <name evidence="5" type="primary">rhaR</name>
    <name evidence="5" type="ORF">K040078D81_06390</name>
</gene>
<dbReference type="EMBL" id="BAABYW010000001">
    <property type="protein sequence ID" value="GAA6406522.1"/>
    <property type="molecule type" value="Genomic_DNA"/>
</dbReference>
<comment type="caution">
    <text evidence="5">The sequence shown here is derived from an EMBL/GenBank/DDBJ whole genome shotgun (WGS) entry which is preliminary data.</text>
</comment>
<dbReference type="RefSeq" id="WP_390403453.1">
    <property type="nucleotide sequence ID" value="NZ_BAABYW010000001.1"/>
</dbReference>
<sequence length="295" mass="34745">MFIQKAEYFKQEYRTFQDYSLYVERVTVNQDFMEHTHEFDEIVIVVSGSGEHLVEQQVYPLSRGDVFVIKGDVKHGFRNNDELKIINLMYDPRMLFGENEELRFVEGFDYMFIIQPEWLPHLSYPYRVTLAEDTVKVVEQLTDFLIGQLRDARGQYYVPVKYGFKTLISYIANNYRTKQHMSDRMKILASAIHYIRSNLNTAIKVTDIAKSVTISPRQLERIFREECGMSPIEYLTELRLKHARTLLMNTGRTVSEVAEAAGFKDPSYFARVYKKRFCLSPTQTRRQNQDMSEKS</sequence>
<dbReference type="InterPro" id="IPR020449">
    <property type="entry name" value="Tscrpt_reg_AraC-type_HTH"/>
</dbReference>
<organism evidence="5 6">
    <name type="scientific">Blautia hominis</name>
    <dbReference type="NCBI Taxonomy" id="2025493"/>
    <lineage>
        <taxon>Bacteria</taxon>
        <taxon>Bacillati</taxon>
        <taxon>Bacillota</taxon>
        <taxon>Clostridia</taxon>
        <taxon>Lachnospirales</taxon>
        <taxon>Lachnospiraceae</taxon>
        <taxon>Blautia</taxon>
    </lineage>
</organism>
<dbReference type="InterPro" id="IPR013096">
    <property type="entry name" value="Cupin_2"/>
</dbReference>
<name>A0ABQ0B4Z5_9FIRM</name>
<dbReference type="InterPro" id="IPR011051">
    <property type="entry name" value="RmlC_Cupin_sf"/>
</dbReference>
<dbReference type="Pfam" id="PF07883">
    <property type="entry name" value="Cupin_2"/>
    <property type="match status" value="1"/>
</dbReference>
<evidence type="ECO:0000313" key="5">
    <source>
        <dbReference type="EMBL" id="GAA6406522.1"/>
    </source>
</evidence>
<keyword evidence="1" id="KW-0805">Transcription regulation</keyword>
<dbReference type="InterPro" id="IPR014710">
    <property type="entry name" value="RmlC-like_jellyroll"/>
</dbReference>
<dbReference type="Gene3D" id="2.60.120.10">
    <property type="entry name" value="Jelly Rolls"/>
    <property type="match status" value="1"/>
</dbReference>
<evidence type="ECO:0000256" key="3">
    <source>
        <dbReference type="ARBA" id="ARBA00023163"/>
    </source>
</evidence>
<dbReference type="InterPro" id="IPR009057">
    <property type="entry name" value="Homeodomain-like_sf"/>
</dbReference>
<protein>
    <submittedName>
        <fullName evidence="5">HTH-type transcriptional activator RhaR</fullName>
    </submittedName>
</protein>
<dbReference type="Proteomes" id="UP001600943">
    <property type="component" value="Unassembled WGS sequence"/>
</dbReference>
<dbReference type="PANTHER" id="PTHR43280">
    <property type="entry name" value="ARAC-FAMILY TRANSCRIPTIONAL REGULATOR"/>
    <property type="match status" value="1"/>
</dbReference>
<keyword evidence="3" id="KW-0804">Transcription</keyword>